<dbReference type="EMBL" id="VLLI01000010">
    <property type="protein sequence ID" value="TWI97646.1"/>
    <property type="molecule type" value="Genomic_DNA"/>
</dbReference>
<comment type="caution">
    <text evidence="3">The sequence shown here is derived from an EMBL/GenBank/DDBJ whole genome shotgun (WGS) entry which is preliminary data.</text>
</comment>
<keyword evidence="1" id="KW-0732">Signal</keyword>
<dbReference type="Gene3D" id="2.60.40.3140">
    <property type="match status" value="1"/>
</dbReference>
<accession>A0A562TX11</accession>
<dbReference type="InterPro" id="IPR038765">
    <property type="entry name" value="Papain-like_cys_pep_sf"/>
</dbReference>
<gene>
    <name evidence="3" type="ORF">JN11_03469</name>
</gene>
<evidence type="ECO:0000259" key="2">
    <source>
        <dbReference type="Pfam" id="PF12969"/>
    </source>
</evidence>
<dbReference type="AlphaFoldDB" id="A0A562TX11"/>
<dbReference type="Gene3D" id="2.60.120.1130">
    <property type="match status" value="1"/>
</dbReference>
<evidence type="ECO:0000256" key="1">
    <source>
        <dbReference type="SAM" id="SignalP"/>
    </source>
</evidence>
<dbReference type="Proteomes" id="UP000317010">
    <property type="component" value="Unassembled WGS sequence"/>
</dbReference>
<name>A0A562TX11_9SPHI</name>
<protein>
    <submittedName>
        <fullName evidence="3">Uncharacterized protein DUF3857</fullName>
    </submittedName>
</protein>
<keyword evidence="4" id="KW-1185">Reference proteome</keyword>
<dbReference type="InterPro" id="IPR024618">
    <property type="entry name" value="DUF3857"/>
</dbReference>
<feature type="signal peptide" evidence="1">
    <location>
        <begin position="1"/>
        <end position="19"/>
    </location>
</feature>
<feature type="chain" id="PRO_5022009740" evidence="1">
    <location>
        <begin position="20"/>
        <end position="636"/>
    </location>
</feature>
<evidence type="ECO:0000313" key="4">
    <source>
        <dbReference type="Proteomes" id="UP000317010"/>
    </source>
</evidence>
<sequence>MRIFIVITCLLLFFKAADAQENYDASLISKELMPYATVVIRNSETTIEVKDLSNVNYHITKAITVLNKNGDDMARLIVEYDKITELKSIKGAIYNSFGKQISKFSKSDCEDYSNAHDFSLFEDARVKVYTPSVTEYPYTIVYDYEYRSKQTLDIDKWEPVEHTGIAVEKSSFTFICKPDFNINYKASNLAGKPLISTDTHGLKTYTWQLNNQKAAKHEPFSPYHDSFLPGVQIAPQNFTYYGINGTYNNWEDLGKWEYNNLIASRQNLDSETIQHIKEITKDIADPKQKAKKVYEYMQNKTHYISVQVGIGGIQPFLAADVDKQNYGDCKALVNYTQALLKAIDINSYYCIVQADNDYTIGLQNDFPSLNQGNHIILCIPFKNDTTWADCTSQTIPFGYLGSFTDDRNVLACTPEGGKLMHTPKYTLKDNVKRRKANFAIDNEGAISGNMTTVFKGVDYEYRDELINEPRTEQNKMLQKIYPINNLLIDKLDLQQDKSFNPSTTENITLHARDYASFSDGKYYFLLNPVNRIEETPKEVRNRINDVYIARGYTEEDEVTYTIPSGFRPEKEPLMVSIEKPFGKFTATMVLIGNQLTYKRKLQFIEGTYSKDTYQDLVDFYQAIVDADEYNVVLTKN</sequence>
<organism evidence="3 4">
    <name type="scientific">Mucilaginibacter frigoritolerans</name>
    <dbReference type="NCBI Taxonomy" id="652788"/>
    <lineage>
        <taxon>Bacteria</taxon>
        <taxon>Pseudomonadati</taxon>
        <taxon>Bacteroidota</taxon>
        <taxon>Sphingobacteriia</taxon>
        <taxon>Sphingobacteriales</taxon>
        <taxon>Sphingobacteriaceae</taxon>
        <taxon>Mucilaginibacter</taxon>
    </lineage>
</organism>
<evidence type="ECO:0000313" key="3">
    <source>
        <dbReference type="EMBL" id="TWI97646.1"/>
    </source>
</evidence>
<feature type="domain" description="DUF3857" evidence="2">
    <location>
        <begin position="55"/>
        <end position="215"/>
    </location>
</feature>
<dbReference type="RefSeq" id="WP_144914490.1">
    <property type="nucleotide sequence ID" value="NZ_VLLI01000010.1"/>
</dbReference>
<dbReference type="Gene3D" id="3.10.620.30">
    <property type="match status" value="1"/>
</dbReference>
<reference evidence="3 4" key="1">
    <citation type="submission" date="2019-07" db="EMBL/GenBank/DDBJ databases">
        <title>Genomic Encyclopedia of Archaeal and Bacterial Type Strains, Phase II (KMG-II): from individual species to whole genera.</title>
        <authorList>
            <person name="Goeker M."/>
        </authorList>
    </citation>
    <scope>NUCLEOTIDE SEQUENCE [LARGE SCALE GENOMIC DNA]</scope>
    <source>
        <strain evidence="3 4">ATCC BAA-1854</strain>
    </source>
</reference>
<proteinExistence type="predicted"/>
<dbReference type="SUPFAM" id="SSF54001">
    <property type="entry name" value="Cysteine proteinases"/>
    <property type="match status" value="1"/>
</dbReference>
<dbReference type="Pfam" id="PF12969">
    <property type="entry name" value="DUF3857"/>
    <property type="match status" value="1"/>
</dbReference>
<dbReference type="OrthoDB" id="8595007at2"/>